<keyword evidence="2" id="KW-1185">Reference proteome</keyword>
<dbReference type="EMBL" id="JARYMX010000002">
    <property type="protein sequence ID" value="KAJ9561408.1"/>
    <property type="molecule type" value="Genomic_DNA"/>
</dbReference>
<sequence>MCREACDHVIPTHAIYGSIRFRLLGVWYGVTLPRFGVLLGFFTAAQSRSGYFSHYFLAGACEPSAEFVGTDFWATIGSGPYLQSNTKESSITLPEHRLLHRMLVHSFAYRKAIKEKVPEGDLWLLSRLVNRNAITNLSHVMANMFQNAGKVHDKAGTGLCGGHFITVIAEKLGTLTPDVCGTLTKLSPMGFIDKALFRSMKLLAPGPRRGTFVWIGDITPMKSRLVRLLHRLNQLSWGNRATLNRQINKDRDLFMKLFKDYRNRWEQSITR</sequence>
<gene>
    <name evidence="1" type="ORF">OSB04_006568</name>
</gene>
<dbReference type="AlphaFoldDB" id="A0AA38TQS4"/>
<evidence type="ECO:0000313" key="1">
    <source>
        <dbReference type="EMBL" id="KAJ9561408.1"/>
    </source>
</evidence>
<proteinExistence type="predicted"/>
<name>A0AA38TQS4_9ASTR</name>
<comment type="caution">
    <text evidence="1">The sequence shown here is derived from an EMBL/GenBank/DDBJ whole genome shotgun (WGS) entry which is preliminary data.</text>
</comment>
<accession>A0AA38TQS4</accession>
<reference evidence="1" key="1">
    <citation type="submission" date="2023-03" db="EMBL/GenBank/DDBJ databases">
        <title>Chromosome-scale reference genome and RAD-based genetic map of yellow starthistle (Centaurea solstitialis) reveal putative structural variation and QTLs associated with invader traits.</title>
        <authorList>
            <person name="Reatini B."/>
            <person name="Cang F.A."/>
            <person name="Jiang Q."/>
            <person name="Mckibben M.T.W."/>
            <person name="Barker M.S."/>
            <person name="Rieseberg L.H."/>
            <person name="Dlugosch K.M."/>
        </authorList>
    </citation>
    <scope>NUCLEOTIDE SEQUENCE</scope>
    <source>
        <strain evidence="1">CAN-66</strain>
        <tissue evidence="1">Leaf</tissue>
    </source>
</reference>
<dbReference type="Proteomes" id="UP001172457">
    <property type="component" value="Chromosome 2"/>
</dbReference>
<organism evidence="1 2">
    <name type="scientific">Centaurea solstitialis</name>
    <name type="common">yellow star-thistle</name>
    <dbReference type="NCBI Taxonomy" id="347529"/>
    <lineage>
        <taxon>Eukaryota</taxon>
        <taxon>Viridiplantae</taxon>
        <taxon>Streptophyta</taxon>
        <taxon>Embryophyta</taxon>
        <taxon>Tracheophyta</taxon>
        <taxon>Spermatophyta</taxon>
        <taxon>Magnoliopsida</taxon>
        <taxon>eudicotyledons</taxon>
        <taxon>Gunneridae</taxon>
        <taxon>Pentapetalae</taxon>
        <taxon>asterids</taxon>
        <taxon>campanulids</taxon>
        <taxon>Asterales</taxon>
        <taxon>Asteraceae</taxon>
        <taxon>Carduoideae</taxon>
        <taxon>Cardueae</taxon>
        <taxon>Centaureinae</taxon>
        <taxon>Centaurea</taxon>
    </lineage>
</organism>
<protein>
    <submittedName>
        <fullName evidence="1">Uncharacterized protein</fullName>
    </submittedName>
</protein>
<evidence type="ECO:0000313" key="2">
    <source>
        <dbReference type="Proteomes" id="UP001172457"/>
    </source>
</evidence>